<keyword evidence="1" id="KW-0472">Membrane</keyword>
<evidence type="ECO:0000256" key="1">
    <source>
        <dbReference type="SAM" id="Phobius"/>
    </source>
</evidence>
<comment type="caution">
    <text evidence="2">The sequence shown here is derived from an EMBL/GenBank/DDBJ whole genome shotgun (WGS) entry which is preliminary data.</text>
</comment>
<protein>
    <submittedName>
        <fullName evidence="2">Uncharacterized protein</fullName>
    </submittedName>
</protein>
<keyword evidence="1" id="KW-0812">Transmembrane</keyword>
<organism evidence="2 3">
    <name type="scientific">Staphylococcus shinii</name>
    <dbReference type="NCBI Taxonomy" id="2912228"/>
    <lineage>
        <taxon>Bacteria</taxon>
        <taxon>Bacillati</taxon>
        <taxon>Bacillota</taxon>
        <taxon>Bacilli</taxon>
        <taxon>Bacillales</taxon>
        <taxon>Staphylococcaceae</taxon>
        <taxon>Staphylococcus</taxon>
    </lineage>
</organism>
<proteinExistence type="predicted"/>
<accession>A0A418IBR7</accession>
<sequence>MKNLKESLNGLRWLDLIFLIPLFFLYTYLPAYNLISVLLNVIIIILVSIGLSFISLSIINFIKNNY</sequence>
<evidence type="ECO:0000313" key="2">
    <source>
        <dbReference type="EMBL" id="RIM96043.1"/>
    </source>
</evidence>
<dbReference type="InterPro" id="IPR046049">
    <property type="entry name" value="DUF6007"/>
</dbReference>
<evidence type="ECO:0000313" key="3">
    <source>
        <dbReference type="Proteomes" id="UP000286317"/>
    </source>
</evidence>
<keyword evidence="1" id="KW-1133">Transmembrane helix</keyword>
<name>A0A418IBR7_9STAP</name>
<reference evidence="2 3" key="1">
    <citation type="journal article" date="2016" name="Front. Microbiol.">
        <title>Comprehensive Phylogenetic Analysis of Bovine Non-aureus Staphylococci Species Based on Whole-Genome Sequencing.</title>
        <authorList>
            <person name="Naushad S."/>
            <person name="Barkema H.W."/>
            <person name="Luby C."/>
            <person name="Condas L.A."/>
            <person name="Nobrega D.B."/>
            <person name="Carson D.A."/>
            <person name="De Buck J."/>
        </authorList>
    </citation>
    <scope>NUCLEOTIDE SEQUENCE [LARGE SCALE GENOMIC DNA]</scope>
    <source>
        <strain evidence="2 3">SNUC 4554</strain>
    </source>
</reference>
<feature type="transmembrane region" description="Helical" evidence="1">
    <location>
        <begin position="35"/>
        <end position="62"/>
    </location>
</feature>
<dbReference type="EMBL" id="QXUF01000205">
    <property type="protein sequence ID" value="RIM96043.1"/>
    <property type="molecule type" value="Genomic_DNA"/>
</dbReference>
<dbReference type="Pfam" id="PF19470">
    <property type="entry name" value="DUF6007"/>
    <property type="match status" value="1"/>
</dbReference>
<dbReference type="Proteomes" id="UP000286317">
    <property type="component" value="Unassembled WGS sequence"/>
</dbReference>
<gene>
    <name evidence="2" type="ORF">BU112_14495</name>
</gene>
<feature type="transmembrane region" description="Helical" evidence="1">
    <location>
        <begin position="12"/>
        <end position="29"/>
    </location>
</feature>
<dbReference type="RefSeq" id="WP_119605390.1">
    <property type="nucleotide sequence ID" value="NZ_QXUF01000205.1"/>
</dbReference>
<dbReference type="AlphaFoldDB" id="A0A418IBR7"/>
<keyword evidence="3" id="KW-1185">Reference proteome</keyword>